<dbReference type="Pfam" id="PF02424">
    <property type="entry name" value="ApbE"/>
    <property type="match status" value="1"/>
</dbReference>
<comment type="catalytic activity">
    <reaction evidence="10 11 12">
        <text>L-threonyl-[protein] + FAD = FMN-L-threonyl-[protein] + AMP + H(+)</text>
        <dbReference type="Rhea" id="RHEA:36847"/>
        <dbReference type="Rhea" id="RHEA-COMP:11060"/>
        <dbReference type="Rhea" id="RHEA-COMP:11061"/>
        <dbReference type="ChEBI" id="CHEBI:15378"/>
        <dbReference type="ChEBI" id="CHEBI:30013"/>
        <dbReference type="ChEBI" id="CHEBI:57692"/>
        <dbReference type="ChEBI" id="CHEBI:74257"/>
        <dbReference type="ChEBI" id="CHEBI:456215"/>
        <dbReference type="EC" id="2.7.1.180"/>
    </reaction>
</comment>
<comment type="cofactor">
    <cofactor evidence="1 12">
        <name>Mg(2+)</name>
        <dbReference type="ChEBI" id="CHEBI:18420"/>
    </cofactor>
</comment>
<keyword evidence="5 11" id="KW-0808">Transferase</keyword>
<comment type="subcellular location">
    <subcellularLocation>
        <location evidence="12">Cell inner membrane</location>
        <topology evidence="12">Lipid-anchor</topology>
        <orientation evidence="12">Periplasmic side</orientation>
    </subcellularLocation>
</comment>
<gene>
    <name evidence="13" type="ORF">I6N96_16585</name>
</gene>
<dbReference type="InterPro" id="IPR003374">
    <property type="entry name" value="ApbE-like_sf"/>
</dbReference>
<evidence type="ECO:0000256" key="9">
    <source>
        <dbReference type="ARBA" id="ARBA00031306"/>
    </source>
</evidence>
<dbReference type="Gene3D" id="3.10.520.10">
    <property type="entry name" value="ApbE-like domains"/>
    <property type="match status" value="1"/>
</dbReference>
<protein>
    <recommendedName>
        <fullName evidence="3 11">FAD:protein FMN transferase</fullName>
        <ecNumber evidence="2 11">2.7.1.180</ecNumber>
    </recommendedName>
    <alternativeName>
        <fullName evidence="9 11">Flavin transferase</fullName>
    </alternativeName>
</protein>
<keyword evidence="7 11" id="KW-0274">FAD</keyword>
<comment type="function">
    <text evidence="12">Flavin transferase that catalyzes the transfer of the FMN moiety of FAD and its covalent binding to the hydroxyl group of a threonine residue in a target flavoprotein.</text>
</comment>
<organism evidence="13 14">
    <name type="scientific">Enterococcus larvae</name>
    <dbReference type="NCBI Taxonomy" id="2794352"/>
    <lineage>
        <taxon>Bacteria</taxon>
        <taxon>Bacillati</taxon>
        <taxon>Bacillota</taxon>
        <taxon>Bacilli</taxon>
        <taxon>Lactobacillales</taxon>
        <taxon>Enterococcaceae</taxon>
        <taxon>Enterococcus</taxon>
    </lineage>
</organism>
<sequence length="360" mass="40202">MMKNRRFWVGFSLLFVLGLVIAGCSSNQKEETKVNKDPYSKQELLLGTYVQIRIYDDGKEEVLDKAFDRVKELGDKITVNEPGSEIDAVNEKAGIEPVEVSDDVYTLLKRAYEYSEDSKGGFDMAIGPITQLWHIGFDDARKPSQEEIDQALKLVDYHKVVLDDKEKTVYLEEKGMELDLGAIAKGYITDEVVKVLEDNGVTTAIIDLGGNVYVLGHSPRGEDEDWNVGIQDPNKARNTVIGTVKERDKTLVTSGIYERYLKVNGETYHHLFDPTTGYPFDNDIAGVTIITNKSIDGDGLSTAVFSMGVKEGLEYVEGLKDVDAIFVTKEDKVYISKDIEETFVLGEDSGYTMGDRSELK</sequence>
<evidence type="ECO:0000313" key="14">
    <source>
        <dbReference type="Proteomes" id="UP000673375"/>
    </source>
</evidence>
<dbReference type="PIRSF" id="PIRSF006268">
    <property type="entry name" value="ApbE"/>
    <property type="match status" value="1"/>
</dbReference>
<dbReference type="InterPro" id="IPR024932">
    <property type="entry name" value="ApbE"/>
</dbReference>
<proteinExistence type="inferred from homology"/>
<evidence type="ECO:0000256" key="11">
    <source>
        <dbReference type="PIRNR" id="PIRNR006268"/>
    </source>
</evidence>
<reference evidence="13 14" key="1">
    <citation type="submission" date="2020-12" db="EMBL/GenBank/DDBJ databases">
        <title>Vagococcus allomyrinae sp. nov. and Enterococcus lavae sp. nov., isolated from the larvae of Allomyrina dichotoma.</title>
        <authorList>
            <person name="Lee S.D."/>
        </authorList>
    </citation>
    <scope>NUCLEOTIDE SEQUENCE [LARGE SCALE GENOMIC DNA]</scope>
    <source>
        <strain evidence="13 14">BWM-S5</strain>
    </source>
</reference>
<dbReference type="Proteomes" id="UP000673375">
    <property type="component" value="Unassembled WGS sequence"/>
</dbReference>
<keyword evidence="12" id="KW-0472">Membrane</keyword>
<evidence type="ECO:0000313" key="13">
    <source>
        <dbReference type="EMBL" id="MBP1047910.1"/>
    </source>
</evidence>
<evidence type="ECO:0000256" key="3">
    <source>
        <dbReference type="ARBA" id="ARBA00016337"/>
    </source>
</evidence>
<dbReference type="EC" id="2.7.1.180" evidence="2 11"/>
<accession>A0ABS4CMV2</accession>
<keyword evidence="14" id="KW-1185">Reference proteome</keyword>
<name>A0ABS4CMV2_9ENTE</name>
<keyword evidence="12" id="KW-0449">Lipoprotein</keyword>
<evidence type="ECO:0000256" key="4">
    <source>
        <dbReference type="ARBA" id="ARBA00022630"/>
    </source>
</evidence>
<keyword evidence="8 11" id="KW-0460">Magnesium</keyword>
<evidence type="ECO:0000256" key="12">
    <source>
        <dbReference type="RuleBase" id="RU363002"/>
    </source>
</evidence>
<comment type="caution">
    <text evidence="13">The sequence shown here is derived from an EMBL/GenBank/DDBJ whole genome shotgun (WGS) entry which is preliminary data.</text>
</comment>
<keyword evidence="6 11" id="KW-0479">Metal-binding</keyword>
<evidence type="ECO:0000256" key="7">
    <source>
        <dbReference type="ARBA" id="ARBA00022827"/>
    </source>
</evidence>
<keyword evidence="12" id="KW-1003">Cell membrane</keyword>
<keyword evidence="12" id="KW-0997">Cell inner membrane</keyword>
<comment type="similarity">
    <text evidence="11 12">Belongs to the ApbE family.</text>
</comment>
<evidence type="ECO:0000256" key="10">
    <source>
        <dbReference type="ARBA" id="ARBA00048540"/>
    </source>
</evidence>
<dbReference type="PANTHER" id="PTHR30040">
    <property type="entry name" value="THIAMINE BIOSYNTHESIS LIPOPROTEIN APBE"/>
    <property type="match status" value="1"/>
</dbReference>
<evidence type="ECO:0000256" key="2">
    <source>
        <dbReference type="ARBA" id="ARBA00011955"/>
    </source>
</evidence>
<evidence type="ECO:0000256" key="1">
    <source>
        <dbReference type="ARBA" id="ARBA00001946"/>
    </source>
</evidence>
<evidence type="ECO:0000256" key="6">
    <source>
        <dbReference type="ARBA" id="ARBA00022723"/>
    </source>
</evidence>
<dbReference type="GO" id="GO:0016740">
    <property type="term" value="F:transferase activity"/>
    <property type="evidence" value="ECO:0007669"/>
    <property type="project" value="UniProtKB-KW"/>
</dbReference>
<keyword evidence="4 11" id="KW-0285">Flavoprotein</keyword>
<dbReference type="SUPFAM" id="SSF143631">
    <property type="entry name" value="ApbE-like"/>
    <property type="match status" value="1"/>
</dbReference>
<dbReference type="EMBL" id="JAEDXU010000010">
    <property type="protein sequence ID" value="MBP1047910.1"/>
    <property type="molecule type" value="Genomic_DNA"/>
</dbReference>
<evidence type="ECO:0000256" key="8">
    <source>
        <dbReference type="ARBA" id="ARBA00022842"/>
    </source>
</evidence>
<evidence type="ECO:0000256" key="5">
    <source>
        <dbReference type="ARBA" id="ARBA00022679"/>
    </source>
</evidence>
<dbReference type="PROSITE" id="PS51257">
    <property type="entry name" value="PROKAR_LIPOPROTEIN"/>
    <property type="match status" value="1"/>
</dbReference>
<dbReference type="PANTHER" id="PTHR30040:SF2">
    <property type="entry name" value="FAD:PROTEIN FMN TRANSFERASE"/>
    <property type="match status" value="1"/>
</dbReference>